<dbReference type="InterPro" id="IPR038425">
    <property type="entry name" value="GAT_sf"/>
</dbReference>
<dbReference type="PANTHER" id="PTHR46646">
    <property type="entry name" value="TOM1-LIKE PROTEIN 1"/>
    <property type="match status" value="1"/>
</dbReference>
<proteinExistence type="inferred from homology"/>
<evidence type="ECO:0000256" key="1">
    <source>
        <dbReference type="ARBA" id="ARBA00004170"/>
    </source>
</evidence>
<dbReference type="InterPro" id="IPR002014">
    <property type="entry name" value="VHS_dom"/>
</dbReference>
<feature type="domain" description="VHS" evidence="6">
    <location>
        <begin position="64"/>
        <end position="166"/>
    </location>
</feature>
<keyword evidence="4" id="KW-0653">Protein transport</keyword>
<evidence type="ECO:0000256" key="5">
    <source>
        <dbReference type="ARBA" id="ARBA00023136"/>
    </source>
</evidence>
<keyword evidence="9" id="KW-1185">Reference proteome</keyword>
<dbReference type="InterPro" id="IPR004152">
    <property type="entry name" value="GAT_dom"/>
</dbReference>
<dbReference type="Pfam" id="PF03127">
    <property type="entry name" value="GAT"/>
    <property type="match status" value="1"/>
</dbReference>
<dbReference type="PROSITE" id="PS50179">
    <property type="entry name" value="VHS"/>
    <property type="match status" value="1"/>
</dbReference>
<dbReference type="SUPFAM" id="SSF48464">
    <property type="entry name" value="ENTH/VHS domain"/>
    <property type="match status" value="1"/>
</dbReference>
<dbReference type="Gene3D" id="1.25.40.90">
    <property type="match status" value="1"/>
</dbReference>
<dbReference type="GO" id="GO:0043328">
    <property type="term" value="P:protein transport to vacuole involved in ubiquitin-dependent protein catabolic process via the multivesicular body sorting pathway"/>
    <property type="evidence" value="ECO:0007669"/>
    <property type="project" value="InterPro"/>
</dbReference>
<keyword evidence="3" id="KW-0813">Transport</keyword>
<comment type="similarity">
    <text evidence="2">Belongs to the TOM1 family.</text>
</comment>
<dbReference type="GO" id="GO:0005737">
    <property type="term" value="C:cytoplasm"/>
    <property type="evidence" value="ECO:0007669"/>
    <property type="project" value="UniProtKB-ARBA"/>
</dbReference>
<dbReference type="InterPro" id="IPR044836">
    <property type="entry name" value="TOL_plant"/>
</dbReference>
<comment type="caution">
    <text evidence="8">The sequence shown here is derived from an EMBL/GenBank/DDBJ whole genome shotgun (WGS) entry which is preliminary data.</text>
</comment>
<dbReference type="Gene3D" id="1.20.58.160">
    <property type="match status" value="1"/>
</dbReference>
<dbReference type="EMBL" id="JANAVB010033017">
    <property type="protein sequence ID" value="KAJ6809377.1"/>
    <property type="molecule type" value="Genomic_DNA"/>
</dbReference>
<dbReference type="CDD" id="cd03561">
    <property type="entry name" value="VHS"/>
    <property type="match status" value="1"/>
</dbReference>
<dbReference type="SUPFAM" id="SSF89009">
    <property type="entry name" value="GAT-like domain"/>
    <property type="match status" value="1"/>
</dbReference>
<dbReference type="GO" id="GO:0043130">
    <property type="term" value="F:ubiquitin binding"/>
    <property type="evidence" value="ECO:0007669"/>
    <property type="project" value="InterPro"/>
</dbReference>
<name>A0AAX6EYU3_IRIPA</name>
<comment type="subcellular location">
    <subcellularLocation>
        <location evidence="1">Membrane</location>
        <topology evidence="1">Peripheral membrane protein</topology>
    </subcellularLocation>
</comment>
<evidence type="ECO:0000259" key="6">
    <source>
        <dbReference type="PROSITE" id="PS50179"/>
    </source>
</evidence>
<protein>
    <submittedName>
        <fullName evidence="8">TOM1-like protein 2</fullName>
    </submittedName>
</protein>
<evidence type="ECO:0000259" key="7">
    <source>
        <dbReference type="PROSITE" id="PS50909"/>
    </source>
</evidence>
<dbReference type="PANTHER" id="PTHR46646:SF1">
    <property type="entry name" value="TOM1-LIKE PROTEIN 1"/>
    <property type="match status" value="1"/>
</dbReference>
<feature type="domain" description="GAT" evidence="7">
    <location>
        <begin position="227"/>
        <end position="319"/>
    </location>
</feature>
<evidence type="ECO:0000313" key="8">
    <source>
        <dbReference type="EMBL" id="KAJ6809377.1"/>
    </source>
</evidence>
<dbReference type="PROSITE" id="PS50909">
    <property type="entry name" value="GAT"/>
    <property type="match status" value="1"/>
</dbReference>
<evidence type="ECO:0000256" key="2">
    <source>
        <dbReference type="ARBA" id="ARBA00007708"/>
    </source>
</evidence>
<reference evidence="8" key="1">
    <citation type="journal article" date="2023" name="GigaByte">
        <title>Genome assembly of the bearded iris, Iris pallida Lam.</title>
        <authorList>
            <person name="Bruccoleri R.E."/>
            <person name="Oakeley E.J."/>
            <person name="Faust A.M.E."/>
            <person name="Altorfer M."/>
            <person name="Dessus-Babus S."/>
            <person name="Burckhardt D."/>
            <person name="Oertli M."/>
            <person name="Naumann U."/>
            <person name="Petersen F."/>
            <person name="Wong J."/>
        </authorList>
    </citation>
    <scope>NUCLEOTIDE SEQUENCE</scope>
    <source>
        <strain evidence="8">GSM-AAB239-AS_SAM_17_03QT</strain>
    </source>
</reference>
<dbReference type="Pfam" id="PF00790">
    <property type="entry name" value="VHS"/>
    <property type="match status" value="1"/>
</dbReference>
<dbReference type="InterPro" id="IPR008942">
    <property type="entry name" value="ENTH_VHS"/>
</dbReference>
<evidence type="ECO:0000256" key="3">
    <source>
        <dbReference type="ARBA" id="ARBA00022448"/>
    </source>
</evidence>
<organism evidence="8 9">
    <name type="scientific">Iris pallida</name>
    <name type="common">Sweet iris</name>
    <dbReference type="NCBI Taxonomy" id="29817"/>
    <lineage>
        <taxon>Eukaryota</taxon>
        <taxon>Viridiplantae</taxon>
        <taxon>Streptophyta</taxon>
        <taxon>Embryophyta</taxon>
        <taxon>Tracheophyta</taxon>
        <taxon>Spermatophyta</taxon>
        <taxon>Magnoliopsida</taxon>
        <taxon>Liliopsida</taxon>
        <taxon>Asparagales</taxon>
        <taxon>Iridaceae</taxon>
        <taxon>Iridoideae</taxon>
        <taxon>Irideae</taxon>
        <taxon>Iris</taxon>
    </lineage>
</organism>
<evidence type="ECO:0000313" key="9">
    <source>
        <dbReference type="Proteomes" id="UP001140949"/>
    </source>
</evidence>
<dbReference type="AlphaFoldDB" id="A0AAX6EYU3"/>
<dbReference type="Proteomes" id="UP001140949">
    <property type="component" value="Unassembled WGS sequence"/>
</dbReference>
<gene>
    <name evidence="8" type="ORF">M6B38_160400</name>
</gene>
<sequence length="373" mass="41761">MFTNLKSLGIGLRFQFNMADELMHKISTLGRKVTSRMSCVSFKMKEFFFFHGQPSQEEKMVEEATSDTLDGPDWPSNLYICDAIDAEEAGAVGVVRSIKRRIAARNPRVQYLALVLLETCVKNCEAEAFSEAVEAERVADEVVGLIEDPRTVLDNTRKAMCLMEAWGGSVYQETVKVWGLKSRGIRFQRLDTKSLAPRYMPLRSMFDSASYAEFRKQAHRDVLVQGFTSKQTKEAFDVARDNIQLLSTVLSSSQQDALKDNLTGALVHECLRCQFTIHKIIETTSGGSGANDCVPVLSEALNLSDELQKVLMEYEISRLRPPMAQVQPAPEVLTVAVEPAKSQVRLDDDDVMDELDKMIFGKKGWSSADLLHS</sequence>
<evidence type="ECO:0000256" key="4">
    <source>
        <dbReference type="ARBA" id="ARBA00022927"/>
    </source>
</evidence>
<dbReference type="GO" id="GO:0016020">
    <property type="term" value="C:membrane"/>
    <property type="evidence" value="ECO:0007669"/>
    <property type="project" value="UniProtKB-SubCell"/>
</dbReference>
<keyword evidence="5" id="KW-0472">Membrane</keyword>
<dbReference type="SMART" id="SM00288">
    <property type="entry name" value="VHS"/>
    <property type="match status" value="1"/>
</dbReference>
<dbReference type="GO" id="GO:0035091">
    <property type="term" value="F:phosphatidylinositol binding"/>
    <property type="evidence" value="ECO:0007669"/>
    <property type="project" value="InterPro"/>
</dbReference>
<reference evidence="8" key="2">
    <citation type="submission" date="2023-04" db="EMBL/GenBank/DDBJ databases">
        <authorList>
            <person name="Bruccoleri R.E."/>
            <person name="Oakeley E.J."/>
            <person name="Faust A.-M."/>
            <person name="Dessus-Babus S."/>
            <person name="Altorfer M."/>
            <person name="Burckhardt D."/>
            <person name="Oertli M."/>
            <person name="Naumann U."/>
            <person name="Petersen F."/>
            <person name="Wong J."/>
        </authorList>
    </citation>
    <scope>NUCLEOTIDE SEQUENCE</scope>
    <source>
        <strain evidence="8">GSM-AAB239-AS_SAM_17_03QT</strain>
        <tissue evidence="8">Leaf</tissue>
    </source>
</reference>
<accession>A0AAX6EYU3</accession>